<sequence length="303" mass="34596">VNNVQVFTIFKPIKYNNMSDKEKNDKNGDDKNTKVAIIDKSNKASTFVSIERSILDIDILNDPDKALELMKIMSKGALSKGKSAEALLAMYLKSRELGIGFASAADHMQVINNKTGVDIHIIKALLLKAGSSIWWEKLKDYEPQYKYTDGSYVWIKPSSADPDEFLPVECMYVYDKETKNKCEADGKIAVWKDNIAPFDWITTYKFEREILLPYSKNVKILIEVSSFSWREAIVAKLPLDKTNQFNPDSNWQKYRKLMLDHRAFTFGARAIGSDLLMGVYETKELLDMNKISYTIDAEGQVIQ</sequence>
<gene>
    <name evidence="1" type="ORF">LCGC14_1684420</name>
</gene>
<dbReference type="EMBL" id="LAZR01014643">
    <property type="protein sequence ID" value="KKM16576.1"/>
    <property type="molecule type" value="Genomic_DNA"/>
</dbReference>
<organism evidence="1">
    <name type="scientific">marine sediment metagenome</name>
    <dbReference type="NCBI Taxonomy" id="412755"/>
    <lineage>
        <taxon>unclassified sequences</taxon>
        <taxon>metagenomes</taxon>
        <taxon>ecological metagenomes</taxon>
    </lineage>
</organism>
<dbReference type="AlphaFoldDB" id="A0A0F9HMT0"/>
<feature type="non-terminal residue" evidence="1">
    <location>
        <position position="1"/>
    </location>
</feature>
<accession>A0A0F9HMT0</accession>
<protein>
    <submittedName>
        <fullName evidence="1">Uncharacterized protein</fullName>
    </submittedName>
</protein>
<comment type="caution">
    <text evidence="1">The sequence shown here is derived from an EMBL/GenBank/DDBJ whole genome shotgun (WGS) entry which is preliminary data.</text>
</comment>
<name>A0A0F9HMT0_9ZZZZ</name>
<reference evidence="1" key="1">
    <citation type="journal article" date="2015" name="Nature">
        <title>Complex archaea that bridge the gap between prokaryotes and eukaryotes.</title>
        <authorList>
            <person name="Spang A."/>
            <person name="Saw J.H."/>
            <person name="Jorgensen S.L."/>
            <person name="Zaremba-Niedzwiedzka K."/>
            <person name="Martijn J."/>
            <person name="Lind A.E."/>
            <person name="van Eijk R."/>
            <person name="Schleper C."/>
            <person name="Guy L."/>
            <person name="Ettema T.J."/>
        </authorList>
    </citation>
    <scope>NUCLEOTIDE SEQUENCE</scope>
</reference>
<proteinExistence type="predicted"/>
<evidence type="ECO:0000313" key="1">
    <source>
        <dbReference type="EMBL" id="KKM16576.1"/>
    </source>
</evidence>